<dbReference type="AlphaFoldDB" id="X6MZF2"/>
<keyword evidence="2" id="KW-0812">Transmembrane</keyword>
<feature type="region of interest" description="Disordered" evidence="1">
    <location>
        <begin position="1"/>
        <end position="20"/>
    </location>
</feature>
<keyword evidence="4" id="KW-1185">Reference proteome</keyword>
<keyword evidence="2" id="KW-0472">Membrane</keyword>
<accession>X6MZF2</accession>
<name>X6MZF2_RETFI</name>
<evidence type="ECO:0000256" key="2">
    <source>
        <dbReference type="SAM" id="Phobius"/>
    </source>
</evidence>
<sequence>MSSSGTSPIKNKFNNNIGDGEKEKTSNAACWHCQSCINRNVVNVHFTHRFLESIVELFFIFYYSQTETSIRTSYSLATVLIALVSAIAVPILYLITRYWLIIGDGTGGLEMTIFGFLRQAHIAHNLELLYEFVARVPKSVNEKKKVNGRTPVLECIELKDFEIFTFFARPNISNWLQSSTDVDSRIDLEAQFAFNKVSFENKRVHHCKYF</sequence>
<dbReference type="Proteomes" id="UP000023152">
    <property type="component" value="Unassembled WGS sequence"/>
</dbReference>
<evidence type="ECO:0000256" key="1">
    <source>
        <dbReference type="SAM" id="MobiDB-lite"/>
    </source>
</evidence>
<comment type="caution">
    <text evidence="3">The sequence shown here is derived from an EMBL/GenBank/DDBJ whole genome shotgun (WGS) entry which is preliminary data.</text>
</comment>
<feature type="transmembrane region" description="Helical" evidence="2">
    <location>
        <begin position="74"/>
        <end position="95"/>
    </location>
</feature>
<reference evidence="3 4" key="1">
    <citation type="journal article" date="2013" name="Curr. Biol.">
        <title>The Genome of the Foraminiferan Reticulomyxa filosa.</title>
        <authorList>
            <person name="Glockner G."/>
            <person name="Hulsmann N."/>
            <person name="Schleicher M."/>
            <person name="Noegel A.A."/>
            <person name="Eichinger L."/>
            <person name="Gallinger C."/>
            <person name="Pawlowski J."/>
            <person name="Sierra R."/>
            <person name="Euteneuer U."/>
            <person name="Pillet L."/>
            <person name="Moustafa A."/>
            <person name="Platzer M."/>
            <person name="Groth M."/>
            <person name="Szafranski K."/>
            <person name="Schliwa M."/>
        </authorList>
    </citation>
    <scope>NUCLEOTIDE SEQUENCE [LARGE SCALE GENOMIC DNA]</scope>
</reference>
<dbReference type="EMBL" id="ASPP01013702">
    <property type="protein sequence ID" value="ETO19390.1"/>
    <property type="molecule type" value="Genomic_DNA"/>
</dbReference>
<evidence type="ECO:0000313" key="3">
    <source>
        <dbReference type="EMBL" id="ETO19390.1"/>
    </source>
</evidence>
<protein>
    <submittedName>
        <fullName evidence="3">Uncharacterized protein</fullName>
    </submittedName>
</protein>
<feature type="compositionally biased region" description="Polar residues" evidence="1">
    <location>
        <begin position="1"/>
        <end position="17"/>
    </location>
</feature>
<gene>
    <name evidence="3" type="ORF">RFI_17841</name>
</gene>
<organism evidence="3 4">
    <name type="scientific">Reticulomyxa filosa</name>
    <dbReference type="NCBI Taxonomy" id="46433"/>
    <lineage>
        <taxon>Eukaryota</taxon>
        <taxon>Sar</taxon>
        <taxon>Rhizaria</taxon>
        <taxon>Retaria</taxon>
        <taxon>Foraminifera</taxon>
        <taxon>Monothalamids</taxon>
        <taxon>Reticulomyxidae</taxon>
        <taxon>Reticulomyxa</taxon>
    </lineage>
</organism>
<proteinExistence type="predicted"/>
<keyword evidence="2" id="KW-1133">Transmembrane helix</keyword>
<evidence type="ECO:0000313" key="4">
    <source>
        <dbReference type="Proteomes" id="UP000023152"/>
    </source>
</evidence>